<accession>A0AAF0U321</accession>
<dbReference type="Proteomes" id="UP001234989">
    <property type="component" value="Chromosome 7"/>
</dbReference>
<keyword evidence="3" id="KW-1185">Reference proteome</keyword>
<sequence>MSKSCNISGVRNISPRDFQPYQ</sequence>
<gene>
    <name evidence="2" type="ORF">MTR67_031748</name>
</gene>
<evidence type="ECO:0000256" key="1">
    <source>
        <dbReference type="SAM" id="MobiDB-lite"/>
    </source>
</evidence>
<proteinExistence type="predicted"/>
<feature type="compositionally biased region" description="Polar residues" evidence="1">
    <location>
        <begin position="1"/>
        <end position="11"/>
    </location>
</feature>
<dbReference type="EMBL" id="CP133618">
    <property type="protein sequence ID" value="WMV38363.1"/>
    <property type="molecule type" value="Genomic_DNA"/>
</dbReference>
<feature type="region of interest" description="Disordered" evidence="1">
    <location>
        <begin position="1"/>
        <end position="22"/>
    </location>
</feature>
<evidence type="ECO:0000313" key="2">
    <source>
        <dbReference type="EMBL" id="WMV38363.1"/>
    </source>
</evidence>
<evidence type="ECO:0000313" key="3">
    <source>
        <dbReference type="Proteomes" id="UP001234989"/>
    </source>
</evidence>
<dbReference type="AlphaFoldDB" id="A0AAF0U321"/>
<protein>
    <submittedName>
        <fullName evidence="2">Uncharacterized protein</fullName>
    </submittedName>
</protein>
<name>A0AAF0U321_SOLVR</name>
<reference evidence="2" key="1">
    <citation type="submission" date="2023-08" db="EMBL/GenBank/DDBJ databases">
        <title>A de novo genome assembly of Solanum verrucosum Schlechtendal, a Mexican diploid species geographically isolated from the other diploid A-genome species in potato relatives.</title>
        <authorList>
            <person name="Hosaka K."/>
        </authorList>
    </citation>
    <scope>NUCLEOTIDE SEQUENCE</scope>
    <source>
        <tissue evidence="2">Young leaves</tissue>
    </source>
</reference>
<organism evidence="2 3">
    <name type="scientific">Solanum verrucosum</name>
    <dbReference type="NCBI Taxonomy" id="315347"/>
    <lineage>
        <taxon>Eukaryota</taxon>
        <taxon>Viridiplantae</taxon>
        <taxon>Streptophyta</taxon>
        <taxon>Embryophyta</taxon>
        <taxon>Tracheophyta</taxon>
        <taxon>Spermatophyta</taxon>
        <taxon>Magnoliopsida</taxon>
        <taxon>eudicotyledons</taxon>
        <taxon>Gunneridae</taxon>
        <taxon>Pentapetalae</taxon>
        <taxon>asterids</taxon>
        <taxon>lamiids</taxon>
        <taxon>Solanales</taxon>
        <taxon>Solanaceae</taxon>
        <taxon>Solanoideae</taxon>
        <taxon>Solaneae</taxon>
        <taxon>Solanum</taxon>
    </lineage>
</organism>